<reference evidence="4 5" key="1">
    <citation type="submission" date="2021-04" db="EMBL/GenBank/DDBJ databases">
        <authorList>
            <person name="Ivanova A."/>
        </authorList>
    </citation>
    <scope>NUCLEOTIDE SEQUENCE [LARGE SCALE GENOMIC DNA]</scope>
    <source>
        <strain evidence="4 5">G18</strain>
    </source>
</reference>
<proteinExistence type="inferred from homology"/>
<dbReference type="Gene3D" id="1.20.58.220">
    <property type="entry name" value="Phosphate transport system protein phou homolog 2, domain 2"/>
    <property type="match status" value="1"/>
</dbReference>
<comment type="similarity">
    <text evidence="1">Belongs to the PhoU family.</text>
</comment>
<sequence>MPVKKMLGELQELHRDLLAFGTGVADAVAESVNVLREPHSHTFMPEPVWGASLSEHNHRVVERCHRIVLLYQPVASDFRQVTSVLHAASELERIGALAAEIAEHWANLAALSTVPERLPQMAESVSGLIHGVLDAYEHHETVPTRRTARTLTEIADCAESVTEWLTGAMKADPAAVEPGLSLFAVVRNLRAIADHATRFAEALALVENGSFSPATRTATGTETPRLATGRR</sequence>
<comment type="caution">
    <text evidence="4">The sequence shown here is derived from an EMBL/GenBank/DDBJ whole genome shotgun (WGS) entry which is preliminary data.</text>
</comment>
<dbReference type="EMBL" id="JAGKQQ010000001">
    <property type="protein sequence ID" value="MBP3954159.1"/>
    <property type="molecule type" value="Genomic_DNA"/>
</dbReference>
<feature type="region of interest" description="Disordered" evidence="2">
    <location>
        <begin position="212"/>
        <end position="231"/>
    </location>
</feature>
<feature type="compositionally biased region" description="Polar residues" evidence="2">
    <location>
        <begin position="212"/>
        <end position="222"/>
    </location>
</feature>
<protein>
    <recommendedName>
        <fullName evidence="3">PhoU domain-containing protein</fullName>
    </recommendedName>
</protein>
<evidence type="ECO:0000313" key="4">
    <source>
        <dbReference type="EMBL" id="MBP3954159.1"/>
    </source>
</evidence>
<keyword evidence="5" id="KW-1185">Reference proteome</keyword>
<dbReference type="PANTHER" id="PTHR42930">
    <property type="entry name" value="PHOSPHATE-SPECIFIC TRANSPORT SYSTEM ACCESSORY PROTEIN PHOU"/>
    <property type="match status" value="1"/>
</dbReference>
<feature type="domain" description="PhoU" evidence="3">
    <location>
        <begin position="119"/>
        <end position="202"/>
    </location>
</feature>
<dbReference type="Proteomes" id="UP000676565">
    <property type="component" value="Unassembled WGS sequence"/>
</dbReference>
<accession>A0ABS5BKC6</accession>
<dbReference type="RefSeq" id="WP_210652303.1">
    <property type="nucleotide sequence ID" value="NZ_JAGKQQ010000001.1"/>
</dbReference>
<dbReference type="InterPro" id="IPR038078">
    <property type="entry name" value="PhoU-like_sf"/>
</dbReference>
<organism evidence="4 5">
    <name type="scientific">Gemmata palustris</name>
    <dbReference type="NCBI Taxonomy" id="2822762"/>
    <lineage>
        <taxon>Bacteria</taxon>
        <taxon>Pseudomonadati</taxon>
        <taxon>Planctomycetota</taxon>
        <taxon>Planctomycetia</taxon>
        <taxon>Gemmatales</taxon>
        <taxon>Gemmataceae</taxon>
        <taxon>Gemmata</taxon>
    </lineage>
</organism>
<dbReference type="InterPro" id="IPR028366">
    <property type="entry name" value="PhoU"/>
</dbReference>
<evidence type="ECO:0000313" key="5">
    <source>
        <dbReference type="Proteomes" id="UP000676565"/>
    </source>
</evidence>
<dbReference type="SUPFAM" id="SSF109755">
    <property type="entry name" value="PhoU-like"/>
    <property type="match status" value="1"/>
</dbReference>
<dbReference type="Pfam" id="PF01895">
    <property type="entry name" value="PhoU"/>
    <property type="match status" value="2"/>
</dbReference>
<name>A0ABS5BKC6_9BACT</name>
<gene>
    <name evidence="4" type="ORF">J8F10_02455</name>
</gene>
<evidence type="ECO:0000256" key="2">
    <source>
        <dbReference type="SAM" id="MobiDB-lite"/>
    </source>
</evidence>
<evidence type="ECO:0000256" key="1">
    <source>
        <dbReference type="ARBA" id="ARBA00008107"/>
    </source>
</evidence>
<dbReference type="PANTHER" id="PTHR42930:SF3">
    <property type="entry name" value="PHOSPHATE-SPECIFIC TRANSPORT SYSTEM ACCESSORY PROTEIN PHOU"/>
    <property type="match status" value="1"/>
</dbReference>
<dbReference type="InterPro" id="IPR026022">
    <property type="entry name" value="PhoU_dom"/>
</dbReference>
<evidence type="ECO:0000259" key="3">
    <source>
        <dbReference type="Pfam" id="PF01895"/>
    </source>
</evidence>
<feature type="domain" description="PhoU" evidence="3">
    <location>
        <begin position="57"/>
        <end position="103"/>
    </location>
</feature>